<sequence>MDLKDSSPTDTGTTLPILGIVVLVCPFISVELKMQNMQEVLPFAREMLEQGTSGRLLKIYLLGSGLAVCGMVGGLVDAASFIFGEKDTISMETVRFEPVKAVKEQMVPVEPVVPVVPVEPVEPVNTAESAADIFEDQEIFAKAKQNPAITQRRRSRSFAS</sequence>
<keyword evidence="2" id="KW-1185">Reference proteome</keyword>
<evidence type="ECO:0000256" key="1">
    <source>
        <dbReference type="SAM" id="Phobius"/>
    </source>
</evidence>
<reference evidence="3" key="1">
    <citation type="submission" date="2025-08" db="UniProtKB">
        <authorList>
            <consortium name="RefSeq"/>
        </authorList>
    </citation>
    <scope>IDENTIFICATION</scope>
</reference>
<dbReference type="RefSeq" id="XP_042563464.1">
    <property type="nucleotide sequence ID" value="XM_042707530.1"/>
</dbReference>
<dbReference type="OrthoDB" id="9373743at2759"/>
<keyword evidence="1" id="KW-1133">Transmembrane helix</keyword>
<feature type="transmembrane region" description="Helical" evidence="1">
    <location>
        <begin position="12"/>
        <end position="30"/>
    </location>
</feature>
<keyword evidence="1" id="KW-0472">Membrane</keyword>
<name>A0A8M1KP34_CLUHA</name>
<evidence type="ECO:0000313" key="2">
    <source>
        <dbReference type="Proteomes" id="UP000515152"/>
    </source>
</evidence>
<dbReference type="PANTHER" id="PTHR15570">
    <property type="entry name" value="G0/G1 SWITCH PROTEIN 2"/>
    <property type="match status" value="1"/>
</dbReference>
<proteinExistence type="predicted"/>
<dbReference type="AlphaFoldDB" id="A0A8M1KP34"/>
<dbReference type="InterPro" id="IPR016821">
    <property type="entry name" value="G0S2"/>
</dbReference>
<organism evidence="2 3">
    <name type="scientific">Clupea harengus</name>
    <name type="common">Atlantic herring</name>
    <dbReference type="NCBI Taxonomy" id="7950"/>
    <lineage>
        <taxon>Eukaryota</taxon>
        <taxon>Metazoa</taxon>
        <taxon>Chordata</taxon>
        <taxon>Craniata</taxon>
        <taxon>Vertebrata</taxon>
        <taxon>Euteleostomi</taxon>
        <taxon>Actinopterygii</taxon>
        <taxon>Neopterygii</taxon>
        <taxon>Teleostei</taxon>
        <taxon>Clupei</taxon>
        <taxon>Clupeiformes</taxon>
        <taxon>Clupeoidei</taxon>
        <taxon>Clupeidae</taxon>
        <taxon>Clupea</taxon>
    </lineage>
</organism>
<evidence type="ECO:0000313" key="3">
    <source>
        <dbReference type="RefSeq" id="XP_042563464.1"/>
    </source>
</evidence>
<dbReference type="Proteomes" id="UP000515152">
    <property type="component" value="Chromosome 4"/>
</dbReference>
<accession>A0A8M1KP34</accession>
<dbReference type="KEGG" id="char:122132847"/>
<feature type="transmembrane region" description="Helical" evidence="1">
    <location>
        <begin position="59"/>
        <end position="83"/>
    </location>
</feature>
<dbReference type="Pfam" id="PF15103">
    <property type="entry name" value="G0-G1_switch_2"/>
    <property type="match status" value="1"/>
</dbReference>
<protein>
    <submittedName>
        <fullName evidence="3">G0/G1 switch protein 2</fullName>
    </submittedName>
</protein>
<gene>
    <name evidence="3" type="primary">g0s2</name>
</gene>
<dbReference type="GeneID" id="122132847"/>
<dbReference type="PANTHER" id="PTHR15570:SF2">
    <property type="entry name" value="G0_G1 SWITCH PROTEIN 2"/>
    <property type="match status" value="1"/>
</dbReference>
<keyword evidence="1" id="KW-0812">Transmembrane</keyword>